<keyword evidence="7" id="KW-1185">Reference proteome</keyword>
<evidence type="ECO:0000256" key="2">
    <source>
        <dbReference type="ARBA" id="ARBA00022723"/>
    </source>
</evidence>
<feature type="domain" description="Nudix hydrolase" evidence="5">
    <location>
        <begin position="36"/>
        <end position="158"/>
    </location>
</feature>
<comment type="caution">
    <text evidence="6">The sequence shown here is derived from an EMBL/GenBank/DDBJ whole genome shotgun (WGS) entry which is preliminary data.</text>
</comment>
<gene>
    <name evidence="6" type="ORF">ACFSTE_01815</name>
</gene>
<evidence type="ECO:0000256" key="1">
    <source>
        <dbReference type="ARBA" id="ARBA00001946"/>
    </source>
</evidence>
<accession>A0ABW5N1Q3</accession>
<dbReference type="Proteomes" id="UP001597459">
    <property type="component" value="Unassembled WGS sequence"/>
</dbReference>
<dbReference type="InterPro" id="IPR050241">
    <property type="entry name" value="NAD-cap_RNA_hydrolase_NudC"/>
</dbReference>
<evidence type="ECO:0000256" key="4">
    <source>
        <dbReference type="ARBA" id="ARBA00022842"/>
    </source>
</evidence>
<dbReference type="InterPro" id="IPR000086">
    <property type="entry name" value="NUDIX_hydrolase_dom"/>
</dbReference>
<dbReference type="PANTHER" id="PTHR42904:SF12">
    <property type="entry name" value="ADP-RIBOSE PYROPHOSPHATASE-RELATED"/>
    <property type="match status" value="1"/>
</dbReference>
<protein>
    <submittedName>
        <fullName evidence="6">NUDIX domain-containing protein</fullName>
    </submittedName>
</protein>
<dbReference type="PROSITE" id="PS00893">
    <property type="entry name" value="NUDIX_BOX"/>
    <property type="match status" value="1"/>
</dbReference>
<proteinExistence type="predicted"/>
<evidence type="ECO:0000256" key="3">
    <source>
        <dbReference type="ARBA" id="ARBA00022801"/>
    </source>
</evidence>
<dbReference type="PANTHER" id="PTHR42904">
    <property type="entry name" value="NUDIX HYDROLASE, NUDC SUBFAMILY"/>
    <property type="match status" value="1"/>
</dbReference>
<reference evidence="7" key="1">
    <citation type="journal article" date="2019" name="Int. J. Syst. Evol. Microbiol.">
        <title>The Global Catalogue of Microorganisms (GCM) 10K type strain sequencing project: providing services to taxonomists for standard genome sequencing and annotation.</title>
        <authorList>
            <consortium name="The Broad Institute Genomics Platform"/>
            <consortium name="The Broad Institute Genome Sequencing Center for Infectious Disease"/>
            <person name="Wu L."/>
            <person name="Ma J."/>
        </authorList>
    </citation>
    <scope>NUCLEOTIDE SEQUENCE [LARGE SCALE GENOMIC DNA]</scope>
    <source>
        <strain evidence="7">KCTC 42423</strain>
    </source>
</reference>
<evidence type="ECO:0000313" key="7">
    <source>
        <dbReference type="Proteomes" id="UP001597459"/>
    </source>
</evidence>
<dbReference type="Gene3D" id="3.90.79.10">
    <property type="entry name" value="Nucleoside Triphosphate Pyrophosphohydrolase"/>
    <property type="match status" value="1"/>
</dbReference>
<dbReference type="EMBL" id="JBHULX010000001">
    <property type="protein sequence ID" value="MFD2589550.1"/>
    <property type="molecule type" value="Genomic_DNA"/>
</dbReference>
<dbReference type="RefSeq" id="WP_378258170.1">
    <property type="nucleotide sequence ID" value="NZ_JBHSJV010000001.1"/>
</dbReference>
<evidence type="ECO:0000259" key="5">
    <source>
        <dbReference type="PROSITE" id="PS51462"/>
    </source>
</evidence>
<evidence type="ECO:0000313" key="6">
    <source>
        <dbReference type="EMBL" id="MFD2589550.1"/>
    </source>
</evidence>
<dbReference type="Pfam" id="PF00293">
    <property type="entry name" value="NUDIX"/>
    <property type="match status" value="1"/>
</dbReference>
<keyword evidence="4" id="KW-0460">Magnesium</keyword>
<organism evidence="6 7">
    <name type="scientific">Aquimarina hainanensis</name>
    <dbReference type="NCBI Taxonomy" id="1578017"/>
    <lineage>
        <taxon>Bacteria</taxon>
        <taxon>Pseudomonadati</taxon>
        <taxon>Bacteroidota</taxon>
        <taxon>Flavobacteriia</taxon>
        <taxon>Flavobacteriales</taxon>
        <taxon>Flavobacteriaceae</taxon>
        <taxon>Aquimarina</taxon>
    </lineage>
</organism>
<keyword evidence="3" id="KW-0378">Hydrolase</keyword>
<name>A0ABW5N1Q3_9FLAO</name>
<dbReference type="InterPro" id="IPR020084">
    <property type="entry name" value="NUDIX_hydrolase_CS"/>
</dbReference>
<dbReference type="PROSITE" id="PS51462">
    <property type="entry name" value="NUDIX"/>
    <property type="match status" value="1"/>
</dbReference>
<dbReference type="SUPFAM" id="SSF55811">
    <property type="entry name" value="Nudix"/>
    <property type="match status" value="1"/>
</dbReference>
<keyword evidence="2" id="KW-0479">Metal-binding</keyword>
<sequence>MREVYKFCPSCQSPLEVFEEEYLACSSDHCNFVHYGNPTPVVAAIVEYEERQILLAHNTQWPEDWYALITGFLERNEHPDEAVLREVQEELGVMGELVSFVGHYPFYRMNQILLVYHVRVSGKINLNEELDDYKIIPFSEVTYWPAGTGYAVRDFLISKGETPVEVPFSGM</sequence>
<comment type="cofactor">
    <cofactor evidence="1">
        <name>Mg(2+)</name>
        <dbReference type="ChEBI" id="CHEBI:18420"/>
    </cofactor>
</comment>
<dbReference type="InterPro" id="IPR015797">
    <property type="entry name" value="NUDIX_hydrolase-like_dom_sf"/>
</dbReference>